<name>A0ABU1Y1T3_9FLAO</name>
<feature type="transmembrane region" description="Helical" evidence="4">
    <location>
        <begin position="33"/>
        <end position="53"/>
    </location>
</feature>
<feature type="domain" description="HTH araC/xylS-type" evidence="5">
    <location>
        <begin position="265"/>
        <end position="366"/>
    </location>
</feature>
<keyword evidence="3" id="KW-0804">Transcription</keyword>
<dbReference type="EMBL" id="JAVDWQ010000001">
    <property type="protein sequence ID" value="MDR7208189.1"/>
    <property type="molecule type" value="Genomic_DNA"/>
</dbReference>
<evidence type="ECO:0000259" key="5">
    <source>
        <dbReference type="PROSITE" id="PS01124"/>
    </source>
</evidence>
<feature type="transmembrane region" description="Helical" evidence="4">
    <location>
        <begin position="6"/>
        <end position="26"/>
    </location>
</feature>
<dbReference type="SUPFAM" id="SSF46689">
    <property type="entry name" value="Homeodomain-like"/>
    <property type="match status" value="1"/>
</dbReference>
<comment type="caution">
    <text evidence="6">The sequence shown here is derived from an EMBL/GenBank/DDBJ whole genome shotgun (WGS) entry which is preliminary data.</text>
</comment>
<dbReference type="RefSeq" id="WP_310276461.1">
    <property type="nucleotide sequence ID" value="NZ_JAVDWQ010000001.1"/>
</dbReference>
<keyword evidence="2" id="KW-0238">DNA-binding</keyword>
<accession>A0ABU1Y1T3</accession>
<dbReference type="Gene3D" id="1.10.10.60">
    <property type="entry name" value="Homeodomain-like"/>
    <property type="match status" value="1"/>
</dbReference>
<evidence type="ECO:0000256" key="1">
    <source>
        <dbReference type="ARBA" id="ARBA00023015"/>
    </source>
</evidence>
<proteinExistence type="predicted"/>
<dbReference type="PROSITE" id="PS00041">
    <property type="entry name" value="HTH_ARAC_FAMILY_1"/>
    <property type="match status" value="1"/>
</dbReference>
<evidence type="ECO:0000256" key="2">
    <source>
        <dbReference type="ARBA" id="ARBA00023125"/>
    </source>
</evidence>
<keyword evidence="1" id="KW-0805">Transcription regulation</keyword>
<feature type="transmembrane region" description="Helical" evidence="4">
    <location>
        <begin position="201"/>
        <end position="222"/>
    </location>
</feature>
<dbReference type="InterPro" id="IPR009057">
    <property type="entry name" value="Homeodomain-like_sf"/>
</dbReference>
<reference evidence="6 7" key="1">
    <citation type="submission" date="2023-07" db="EMBL/GenBank/DDBJ databases">
        <title>Sorghum-associated microbial communities from plants grown in Nebraska, USA.</title>
        <authorList>
            <person name="Schachtman D."/>
        </authorList>
    </citation>
    <scope>NUCLEOTIDE SEQUENCE [LARGE SCALE GENOMIC DNA]</scope>
    <source>
        <strain evidence="6 7">4129</strain>
    </source>
</reference>
<dbReference type="InterPro" id="IPR018062">
    <property type="entry name" value="HTH_AraC-typ_CS"/>
</dbReference>
<evidence type="ECO:0000313" key="6">
    <source>
        <dbReference type="EMBL" id="MDR7208189.1"/>
    </source>
</evidence>
<gene>
    <name evidence="6" type="ORF">J2W48_000110</name>
</gene>
<dbReference type="InterPro" id="IPR018060">
    <property type="entry name" value="HTH_AraC"/>
</dbReference>
<keyword evidence="4" id="KW-0472">Membrane</keyword>
<evidence type="ECO:0000256" key="4">
    <source>
        <dbReference type="SAM" id="Phobius"/>
    </source>
</evidence>
<evidence type="ECO:0000313" key="7">
    <source>
        <dbReference type="Proteomes" id="UP001269081"/>
    </source>
</evidence>
<sequence length="371" mass="43601">MMDSPITMSIISGAAFLLGFLLLSYLRKANVIANTYLGLFIITLGLSMIEIPLFYKNFHLEHPNLFEMIGLFRFLTAPLLYISILYFTSINKKSDNKILWHFLPFTIFLIFRLPFFITGKNIEFSYETGRIVFFILQIVLPLQALLYWILSFIKLQKHLSNLRQVSSSTEKTDLLWLKYFLLILMLIILVWFNLVFFNLEYLIQFTPFIYLLSVFFLAYFSLQQKEIFDFSKSELNELSSIQIYKKDSPKRVSENRMTEVNAKLSNLINVEKIYLENDLSLPKLAQRIHASCNETSFVINELYQDNFYNFINKYRIEEAKRLLLSDKYTQLNVLGIAFESGFNSKTTFNTTFKKYTGQSPTEFVKSNTFTN</sequence>
<feature type="transmembrane region" description="Helical" evidence="4">
    <location>
        <begin position="174"/>
        <end position="195"/>
    </location>
</feature>
<keyword evidence="4" id="KW-0812">Transmembrane</keyword>
<organism evidence="6 7">
    <name type="scientific">Flavobacterium piscis</name>
    <dbReference type="NCBI Taxonomy" id="1114874"/>
    <lineage>
        <taxon>Bacteria</taxon>
        <taxon>Pseudomonadati</taxon>
        <taxon>Bacteroidota</taxon>
        <taxon>Flavobacteriia</taxon>
        <taxon>Flavobacteriales</taxon>
        <taxon>Flavobacteriaceae</taxon>
        <taxon>Flavobacterium</taxon>
    </lineage>
</organism>
<dbReference type="Proteomes" id="UP001269081">
    <property type="component" value="Unassembled WGS sequence"/>
</dbReference>
<keyword evidence="7" id="KW-1185">Reference proteome</keyword>
<feature type="transmembrane region" description="Helical" evidence="4">
    <location>
        <begin position="99"/>
        <end position="119"/>
    </location>
</feature>
<dbReference type="SMART" id="SM00342">
    <property type="entry name" value="HTH_ARAC"/>
    <property type="match status" value="1"/>
</dbReference>
<feature type="transmembrane region" description="Helical" evidence="4">
    <location>
        <begin position="131"/>
        <end position="153"/>
    </location>
</feature>
<protein>
    <submittedName>
        <fullName evidence="6">AraC-like DNA-binding protein</fullName>
    </submittedName>
</protein>
<evidence type="ECO:0000256" key="3">
    <source>
        <dbReference type="ARBA" id="ARBA00023163"/>
    </source>
</evidence>
<dbReference type="PROSITE" id="PS01124">
    <property type="entry name" value="HTH_ARAC_FAMILY_2"/>
    <property type="match status" value="1"/>
</dbReference>
<feature type="transmembrane region" description="Helical" evidence="4">
    <location>
        <begin position="65"/>
        <end position="87"/>
    </location>
</feature>
<keyword evidence="4" id="KW-1133">Transmembrane helix</keyword>
<dbReference type="PANTHER" id="PTHR43280:SF29">
    <property type="entry name" value="ARAC-FAMILY TRANSCRIPTIONAL REGULATOR"/>
    <property type="match status" value="1"/>
</dbReference>
<dbReference type="Pfam" id="PF12833">
    <property type="entry name" value="HTH_18"/>
    <property type="match status" value="1"/>
</dbReference>
<dbReference type="PANTHER" id="PTHR43280">
    <property type="entry name" value="ARAC-FAMILY TRANSCRIPTIONAL REGULATOR"/>
    <property type="match status" value="1"/>
</dbReference>